<dbReference type="SUPFAM" id="SSF51338">
    <property type="entry name" value="Composite domain of metallo-dependent hydrolases"/>
    <property type="match status" value="1"/>
</dbReference>
<dbReference type="GO" id="GO:0046872">
    <property type="term" value="F:metal ion binding"/>
    <property type="evidence" value="ECO:0007669"/>
    <property type="project" value="UniProtKB-KW"/>
</dbReference>
<keyword evidence="1" id="KW-0479">Metal-binding</keyword>
<dbReference type="FunFam" id="3.20.20.140:FF:000014">
    <property type="entry name" value="5-methylthioadenosine/S-adenosylhomocysteine deaminase"/>
    <property type="match status" value="1"/>
</dbReference>
<dbReference type="OrthoDB" id="3189065at2"/>
<dbReference type="Pfam" id="PF01979">
    <property type="entry name" value="Amidohydro_1"/>
    <property type="match status" value="1"/>
</dbReference>
<gene>
    <name evidence="5" type="ORF">EV646_1164</name>
</gene>
<evidence type="ECO:0000313" key="5">
    <source>
        <dbReference type="EMBL" id="TCO40913.1"/>
    </source>
</evidence>
<evidence type="ECO:0000313" key="6">
    <source>
        <dbReference type="Proteomes" id="UP000295573"/>
    </source>
</evidence>
<evidence type="ECO:0000256" key="3">
    <source>
        <dbReference type="ARBA" id="ARBA00022833"/>
    </source>
</evidence>
<sequence>MITVLSGCAVVTMDAGRTEYRSGHLVVDGARVVAVGSGPAPFSLRTVHNIDASGCVLTPGLINTHQHLYQWLTRGQATDAGLFDWLQQLYPTWAKLDDELVHSASLGALSWLARTGCTTTTDHHYVFPKTGGDPLGATIEAAREVGLRFHPTRGSMDLGQRDGGLPPDDIVEDLDTILSRTEDAIATHHDPTPGAMVRMGVAPCSPFSVSPELLIEAARLARKYGVLLHTHLAETLDEDEYCREHFNCSPVEYLERLGWLGDDVWLAHTIHLDDEDLKKLGSTRTGVAHCPSSNARLGAGIARVRDLRDAGARVGLGVDGSASNEAGSLLEEVRQAVLFARSTGGPQAMSVRDALELATIGGAEVLGRADELGSVEPGKLADVALWRIDDLPHAGIADPVAALVLGSPPPLELLLVNGRTVVEHDRLVTVEQAAVTRQVVAARNKLRSRQG</sequence>
<dbReference type="Gene3D" id="3.20.20.140">
    <property type="entry name" value="Metal-dependent hydrolases"/>
    <property type="match status" value="1"/>
</dbReference>
<dbReference type="InterPro" id="IPR011059">
    <property type="entry name" value="Metal-dep_hydrolase_composite"/>
</dbReference>
<evidence type="ECO:0000256" key="2">
    <source>
        <dbReference type="ARBA" id="ARBA00022801"/>
    </source>
</evidence>
<dbReference type="EMBL" id="SLWR01000016">
    <property type="protein sequence ID" value="TCO40913.1"/>
    <property type="molecule type" value="Genomic_DNA"/>
</dbReference>
<dbReference type="InterPro" id="IPR032466">
    <property type="entry name" value="Metal_Hydrolase"/>
</dbReference>
<accession>A0A4R2I936</accession>
<dbReference type="Gene3D" id="2.30.40.10">
    <property type="entry name" value="Urease, subunit C, domain 1"/>
    <property type="match status" value="1"/>
</dbReference>
<dbReference type="GO" id="GO:0016814">
    <property type="term" value="F:hydrolase activity, acting on carbon-nitrogen (but not peptide) bonds, in cyclic amidines"/>
    <property type="evidence" value="ECO:0007669"/>
    <property type="project" value="UniProtKB-ARBA"/>
</dbReference>
<dbReference type="GO" id="GO:0019239">
    <property type="term" value="F:deaminase activity"/>
    <property type="evidence" value="ECO:0007669"/>
    <property type="project" value="UniProtKB-ARBA"/>
</dbReference>
<dbReference type="NCBIfam" id="NF006055">
    <property type="entry name" value="PRK08203.1"/>
    <property type="match status" value="1"/>
</dbReference>
<comment type="caution">
    <text evidence="5">The sequence shown here is derived from an EMBL/GenBank/DDBJ whole genome shotgun (WGS) entry which is preliminary data.</text>
</comment>
<feature type="domain" description="Amidohydrolase-related" evidence="4">
    <location>
        <begin position="56"/>
        <end position="388"/>
    </location>
</feature>
<protein>
    <submittedName>
        <fullName evidence="5">Cytosine/adenosine deaminase-related metal-dependent hydrolase</fullName>
    </submittedName>
</protein>
<dbReference type="PANTHER" id="PTHR43794:SF11">
    <property type="entry name" value="AMIDOHYDROLASE-RELATED DOMAIN-CONTAINING PROTEIN"/>
    <property type="match status" value="1"/>
</dbReference>
<dbReference type="CDD" id="cd01298">
    <property type="entry name" value="ATZ_TRZ_like"/>
    <property type="match status" value="1"/>
</dbReference>
<evidence type="ECO:0000256" key="1">
    <source>
        <dbReference type="ARBA" id="ARBA00022723"/>
    </source>
</evidence>
<dbReference type="InterPro" id="IPR050287">
    <property type="entry name" value="MTA/SAH_deaminase"/>
</dbReference>
<keyword evidence="3" id="KW-0862">Zinc</keyword>
<dbReference type="Proteomes" id="UP000295573">
    <property type="component" value="Unassembled WGS sequence"/>
</dbReference>
<keyword evidence="2 5" id="KW-0378">Hydrolase</keyword>
<dbReference type="RefSeq" id="WP_132156296.1">
    <property type="nucleotide sequence ID" value="NZ_SLWR01000016.1"/>
</dbReference>
<dbReference type="InterPro" id="IPR006680">
    <property type="entry name" value="Amidohydro-rel"/>
</dbReference>
<name>A0A4R2I936_9ACTN</name>
<keyword evidence="6" id="KW-1185">Reference proteome</keyword>
<evidence type="ECO:0000259" key="4">
    <source>
        <dbReference type="Pfam" id="PF01979"/>
    </source>
</evidence>
<reference evidence="5 6" key="1">
    <citation type="journal article" date="2015" name="Stand. Genomic Sci.">
        <title>Genomic Encyclopedia of Bacterial and Archaeal Type Strains, Phase III: the genomes of soil and plant-associated and newly described type strains.</title>
        <authorList>
            <person name="Whitman W.B."/>
            <person name="Woyke T."/>
            <person name="Klenk H.P."/>
            <person name="Zhou Y."/>
            <person name="Lilburn T.G."/>
            <person name="Beck B.J."/>
            <person name="De Vos P."/>
            <person name="Vandamme P."/>
            <person name="Eisen J.A."/>
            <person name="Garrity G."/>
            <person name="Hugenholtz P."/>
            <person name="Kyrpides N.C."/>
        </authorList>
    </citation>
    <scope>NUCLEOTIDE SEQUENCE [LARGE SCALE GENOMIC DNA]</scope>
    <source>
        <strain evidence="5 6">VKM Ac-2541</strain>
    </source>
</reference>
<organism evidence="5 6">
    <name type="scientific">Kribbella antiqua</name>
    <dbReference type="NCBI Taxonomy" id="2512217"/>
    <lineage>
        <taxon>Bacteria</taxon>
        <taxon>Bacillati</taxon>
        <taxon>Actinomycetota</taxon>
        <taxon>Actinomycetes</taxon>
        <taxon>Propionibacteriales</taxon>
        <taxon>Kribbellaceae</taxon>
        <taxon>Kribbella</taxon>
    </lineage>
</organism>
<dbReference type="AlphaFoldDB" id="A0A4R2I936"/>
<dbReference type="PANTHER" id="PTHR43794">
    <property type="entry name" value="AMINOHYDROLASE SSNA-RELATED"/>
    <property type="match status" value="1"/>
</dbReference>
<proteinExistence type="predicted"/>
<dbReference type="SUPFAM" id="SSF51556">
    <property type="entry name" value="Metallo-dependent hydrolases"/>
    <property type="match status" value="1"/>
</dbReference>